<dbReference type="Pfam" id="PF02801">
    <property type="entry name" value="Ketoacyl-synt_C"/>
    <property type="match status" value="1"/>
</dbReference>
<dbReference type="PROSITE" id="PS52004">
    <property type="entry name" value="KS3_2"/>
    <property type="match status" value="1"/>
</dbReference>
<dbReference type="PROSITE" id="PS50075">
    <property type="entry name" value="CARRIER"/>
    <property type="match status" value="1"/>
</dbReference>
<evidence type="ECO:0000313" key="11">
    <source>
        <dbReference type="Proteomes" id="UP000243799"/>
    </source>
</evidence>
<dbReference type="SMART" id="SM00825">
    <property type="entry name" value="PKS_KS"/>
    <property type="match status" value="1"/>
</dbReference>
<dbReference type="InterPro" id="IPR018201">
    <property type="entry name" value="Ketoacyl_synth_AS"/>
</dbReference>
<evidence type="ECO:0000256" key="6">
    <source>
        <dbReference type="ARBA" id="ARBA00022679"/>
    </source>
</evidence>
<dbReference type="Proteomes" id="UP000243799">
    <property type="component" value="Unassembled WGS sequence"/>
</dbReference>
<dbReference type="InterPro" id="IPR054514">
    <property type="entry name" value="RhiE-like_linker"/>
</dbReference>
<dbReference type="PROSITE" id="PS00606">
    <property type="entry name" value="KS3_1"/>
    <property type="match status" value="1"/>
</dbReference>
<organism evidence="10 11">
    <name type="scientific">Amycolatopsis marina</name>
    <dbReference type="NCBI Taxonomy" id="490629"/>
    <lineage>
        <taxon>Bacteria</taxon>
        <taxon>Bacillati</taxon>
        <taxon>Actinomycetota</taxon>
        <taxon>Actinomycetes</taxon>
        <taxon>Pseudonocardiales</taxon>
        <taxon>Pseudonocardiaceae</taxon>
        <taxon>Amycolatopsis</taxon>
    </lineage>
</organism>
<dbReference type="SUPFAM" id="SSF53901">
    <property type="entry name" value="Thiolase-like"/>
    <property type="match status" value="1"/>
</dbReference>
<reference evidence="11" key="1">
    <citation type="submission" date="2016-10" db="EMBL/GenBank/DDBJ databases">
        <authorList>
            <person name="Varghese N."/>
            <person name="Submissions S."/>
        </authorList>
    </citation>
    <scope>NUCLEOTIDE SEQUENCE [LARGE SCALE GENOMIC DNA]</scope>
    <source>
        <strain evidence="11">CGMCC 4.3568</strain>
    </source>
</reference>
<dbReference type="SUPFAM" id="SSF47336">
    <property type="entry name" value="ACP-like"/>
    <property type="match status" value="1"/>
</dbReference>
<dbReference type="Pfam" id="PF13193">
    <property type="entry name" value="AMP-binding_C"/>
    <property type="match status" value="1"/>
</dbReference>
<dbReference type="OrthoDB" id="3651481at2"/>
<evidence type="ECO:0000256" key="1">
    <source>
        <dbReference type="ARBA" id="ARBA00004496"/>
    </source>
</evidence>
<dbReference type="InterPro" id="IPR016039">
    <property type="entry name" value="Thiolase-like"/>
</dbReference>
<dbReference type="GO" id="GO:0031177">
    <property type="term" value="F:phosphopantetheine binding"/>
    <property type="evidence" value="ECO:0007669"/>
    <property type="project" value="InterPro"/>
</dbReference>
<evidence type="ECO:0000313" key="10">
    <source>
        <dbReference type="EMBL" id="SFB44073.1"/>
    </source>
</evidence>
<accession>A0A1I1B6A7</accession>
<evidence type="ECO:0000256" key="2">
    <source>
        <dbReference type="ARBA" id="ARBA00004792"/>
    </source>
</evidence>
<dbReference type="InterPro" id="IPR036736">
    <property type="entry name" value="ACP-like_sf"/>
</dbReference>
<keyword evidence="6" id="KW-0808">Transferase</keyword>
<sequence length="1176" mass="124209">MSRSDIVRRFTDTAEYAPHRIAVATDTGDVTYARLAELAGGRARLLRTAGALPGTRVGLLTGHGTASIAAVLGTLAAGCVYVPLDPGFPVDRLQYQLATANVSLVLAAPEHAELAEALCRHTARRLVLADDHHLAALPSASGQDLDELAYVLFTSGSTGRPKAVGQTRRNLLHVVDNQIDSLSITVADRLSLLASFAFDAAIPDLYPALLTGAAVVPVDVRAHGVAHTARVLARHGVTIYHSTPTVYRYLLDVLGEDRLASVRTVLLGGEQATYDDVRAGVARFGPECVFVNGYGATEVTFAAQYRLPVTEFDAAASRGPLPIGSALPGFELALREDSGEIEIRGRHLVQGYLDQSDRPDGQSPGFGVTADGVRRYRTGDVGRRLPDGELVCLGRLDRQVKLRGFRVEPAEVEACLSALPGVAQARVIVRDDVLLGYVTAAADTHHPQPTLLRAELARRLPGYSVPAAVTVVGEFPLTVTGKLDERALPDPRAEMAGTGFGAPTTGTERQVHDIWCAVLGRDVVAVSDNFFDVGGHSLLLGRVQQRLTERFGVDIPLLRLFEHPTITAQAEYLDGAVSGTVGDSATSAAEVAQAPAHRVPPVEPAEVNSDLIAVVGLGGCFPGARNVASFWWNLCAGVDSIHDYSDKELAELGIGVGLRSDPAHVRSGGRLDGVEDFDAEFFGFSAEEAALADPQHRLFLEAAWQALEDAGRDPAEEEGPVGVFASSSVNRYFLYHLFDNPAVTGVLDPDEWETRLLERQLTDHLPGQVAYRLGLTGPALAVQSACSSSLAAVCLAAQNLADYRCDLALAGGVSVTWPRHRRGALTSVDGRCRAFDAAADGSGFSSGAGVVALRRLADALADGDHVYAVLPGWAMTNDGADRAGYAVPGTAGQSAAVAEALAVAQVDPVEVRLVEAHGSGTPLGDAIEVSALNRVFGHSAPQGWCALGSVKTNIGHLDAAAGVAGLIKAVLAVRHGVIPPNLHFTTPHPEVDLTGGPFYVPTKPLEWPVGEPRVAGVSAFGMGGTNVHVVVREAPPGGVAVPAIGPYLLPMSARDSTALRAVVSRLRDHLVAGSPELADVAYTLAVGRRALRCRAAVVAESRDAAVTALDVLLDDDTDLAGQQGELLELGARWVAGADVDWRAHYEGRSGRRIPLPTYPFQRTRFWIDPPLKGGPR</sequence>
<dbReference type="InterPro" id="IPR014030">
    <property type="entry name" value="Ketoacyl_synth_N"/>
</dbReference>
<dbReference type="RefSeq" id="WP_091674637.1">
    <property type="nucleotide sequence ID" value="NZ_FOKG01000011.1"/>
</dbReference>
<feature type="domain" description="Ketosynthase family 3 (KS3)" evidence="9">
    <location>
        <begin position="609"/>
        <end position="1033"/>
    </location>
</feature>
<dbReference type="SMART" id="SM00823">
    <property type="entry name" value="PKS_PP"/>
    <property type="match status" value="1"/>
</dbReference>
<dbReference type="PANTHER" id="PTHR43775:SF37">
    <property type="entry name" value="SI:DKEY-61P9.11"/>
    <property type="match status" value="1"/>
</dbReference>
<dbReference type="InterPro" id="IPR045851">
    <property type="entry name" value="AMP-bd_C_sf"/>
</dbReference>
<dbReference type="SUPFAM" id="SSF56801">
    <property type="entry name" value="Acetyl-CoA synthetase-like"/>
    <property type="match status" value="1"/>
</dbReference>
<dbReference type="Gene3D" id="1.10.1200.10">
    <property type="entry name" value="ACP-like"/>
    <property type="match status" value="1"/>
</dbReference>
<comment type="pathway">
    <text evidence="2">Antibiotic biosynthesis.</text>
</comment>
<dbReference type="STRING" id="490629.SAMN05216266_111162"/>
<keyword evidence="5" id="KW-0597">Phosphoprotein</keyword>
<feature type="domain" description="Carrier" evidence="8">
    <location>
        <begin position="502"/>
        <end position="577"/>
    </location>
</feature>
<dbReference type="Gene3D" id="3.40.47.10">
    <property type="match status" value="1"/>
</dbReference>
<dbReference type="InterPro" id="IPR020845">
    <property type="entry name" value="AMP-binding_CS"/>
</dbReference>
<name>A0A1I1B6A7_9PSEU</name>
<evidence type="ECO:0000256" key="3">
    <source>
        <dbReference type="ARBA" id="ARBA00022450"/>
    </source>
</evidence>
<dbReference type="Gene3D" id="3.40.50.12780">
    <property type="entry name" value="N-terminal domain of ligase-like"/>
    <property type="match status" value="1"/>
</dbReference>
<dbReference type="PANTHER" id="PTHR43775">
    <property type="entry name" value="FATTY ACID SYNTHASE"/>
    <property type="match status" value="1"/>
</dbReference>
<dbReference type="InterPro" id="IPR042099">
    <property type="entry name" value="ANL_N_sf"/>
</dbReference>
<keyword evidence="11" id="KW-1185">Reference proteome</keyword>
<evidence type="ECO:0000256" key="4">
    <source>
        <dbReference type="ARBA" id="ARBA00022490"/>
    </source>
</evidence>
<dbReference type="InterPro" id="IPR050091">
    <property type="entry name" value="PKS_NRPS_Biosynth_Enz"/>
</dbReference>
<keyword evidence="7" id="KW-0677">Repeat</keyword>
<dbReference type="GO" id="GO:0006633">
    <property type="term" value="P:fatty acid biosynthetic process"/>
    <property type="evidence" value="ECO:0007669"/>
    <property type="project" value="InterPro"/>
</dbReference>
<dbReference type="InterPro" id="IPR009081">
    <property type="entry name" value="PP-bd_ACP"/>
</dbReference>
<evidence type="ECO:0000259" key="9">
    <source>
        <dbReference type="PROSITE" id="PS52004"/>
    </source>
</evidence>
<dbReference type="InterPro" id="IPR020806">
    <property type="entry name" value="PKS_PP-bd"/>
</dbReference>
<dbReference type="EMBL" id="FOKG01000011">
    <property type="protein sequence ID" value="SFB44073.1"/>
    <property type="molecule type" value="Genomic_DNA"/>
</dbReference>
<dbReference type="CDD" id="cd05930">
    <property type="entry name" value="A_NRPS"/>
    <property type="match status" value="1"/>
</dbReference>
<dbReference type="PROSITE" id="PS00455">
    <property type="entry name" value="AMP_BINDING"/>
    <property type="match status" value="1"/>
</dbReference>
<dbReference type="InterPro" id="IPR020841">
    <property type="entry name" value="PKS_Beta-ketoAc_synthase_dom"/>
</dbReference>
<dbReference type="CDD" id="cd00833">
    <property type="entry name" value="PKS"/>
    <property type="match status" value="1"/>
</dbReference>
<evidence type="ECO:0000256" key="5">
    <source>
        <dbReference type="ARBA" id="ARBA00022553"/>
    </source>
</evidence>
<proteinExistence type="predicted"/>
<dbReference type="GO" id="GO:0005737">
    <property type="term" value="C:cytoplasm"/>
    <property type="evidence" value="ECO:0007669"/>
    <property type="project" value="UniProtKB-SubCell"/>
</dbReference>
<dbReference type="AlphaFoldDB" id="A0A1I1B6A7"/>
<evidence type="ECO:0000259" key="8">
    <source>
        <dbReference type="PROSITE" id="PS50075"/>
    </source>
</evidence>
<dbReference type="Pfam" id="PF00109">
    <property type="entry name" value="ketoacyl-synt"/>
    <property type="match status" value="1"/>
</dbReference>
<protein>
    <submittedName>
        <fullName evidence="10">Amino acid adenylation domain-containing protein</fullName>
    </submittedName>
</protein>
<dbReference type="InterPro" id="IPR025110">
    <property type="entry name" value="AMP-bd_C"/>
</dbReference>
<comment type="subcellular location">
    <subcellularLocation>
        <location evidence="1">Cytoplasm</location>
    </subcellularLocation>
</comment>
<dbReference type="Pfam" id="PF22336">
    <property type="entry name" value="RhiE-like_linker"/>
    <property type="match status" value="1"/>
</dbReference>
<dbReference type="Pfam" id="PF00550">
    <property type="entry name" value="PP-binding"/>
    <property type="match status" value="1"/>
</dbReference>
<keyword evidence="3" id="KW-0596">Phosphopantetheine</keyword>
<dbReference type="InterPro" id="IPR014031">
    <property type="entry name" value="Ketoacyl_synth_C"/>
</dbReference>
<dbReference type="InterPro" id="IPR000873">
    <property type="entry name" value="AMP-dep_synth/lig_dom"/>
</dbReference>
<gene>
    <name evidence="10" type="ORF">SAMN05216266_111162</name>
</gene>
<dbReference type="Gene3D" id="3.30.300.30">
    <property type="match status" value="1"/>
</dbReference>
<dbReference type="GO" id="GO:0004315">
    <property type="term" value="F:3-oxoacyl-[acyl-carrier-protein] synthase activity"/>
    <property type="evidence" value="ECO:0007669"/>
    <property type="project" value="InterPro"/>
</dbReference>
<dbReference type="GO" id="GO:0004312">
    <property type="term" value="F:fatty acid synthase activity"/>
    <property type="evidence" value="ECO:0007669"/>
    <property type="project" value="TreeGrafter"/>
</dbReference>
<evidence type="ECO:0000256" key="7">
    <source>
        <dbReference type="ARBA" id="ARBA00022737"/>
    </source>
</evidence>
<dbReference type="Pfam" id="PF00501">
    <property type="entry name" value="AMP-binding"/>
    <property type="match status" value="1"/>
</dbReference>
<dbReference type="Gene3D" id="1.10.1240.100">
    <property type="match status" value="1"/>
</dbReference>
<keyword evidence="4" id="KW-0963">Cytoplasm</keyword>